<dbReference type="AlphaFoldDB" id="A0AAD1P0F1"/>
<dbReference type="EMBL" id="AP026382">
    <property type="protein sequence ID" value="BDN97298.1"/>
    <property type="molecule type" value="Genomic_DNA"/>
</dbReference>
<sequence length="117" mass="13452">MRRLIQFWQPLPIEMVAGMPREEYSGPQTAFLSIQPVDGRGSFRQYLTGRKPQEYLEAIGEADLAVTEEDKHNGAIVLVGGKYYEVVQREEWQNGVINHYEYLFFIMKENNALALVG</sequence>
<evidence type="ECO:0000313" key="1">
    <source>
        <dbReference type="EMBL" id="BDN97298.1"/>
    </source>
</evidence>
<dbReference type="RefSeq" id="WP_326978157.1">
    <property type="nucleotide sequence ID" value="NZ_AP026382.1"/>
</dbReference>
<protein>
    <submittedName>
        <fullName evidence="1">Uncharacterized protein</fullName>
    </submittedName>
</protein>
<accession>A0AAD1P0F1</accession>
<gene>
    <name evidence="1" type="ORF">KAM621c_24030</name>
</gene>
<name>A0AAD1P0F1_CITBR</name>
<proteinExistence type="predicted"/>
<evidence type="ECO:0000313" key="2">
    <source>
        <dbReference type="Proteomes" id="UP001058317"/>
    </source>
</evidence>
<organism evidence="1 2">
    <name type="scientific">Citrobacter braakii</name>
    <dbReference type="NCBI Taxonomy" id="57706"/>
    <lineage>
        <taxon>Bacteria</taxon>
        <taxon>Pseudomonadati</taxon>
        <taxon>Pseudomonadota</taxon>
        <taxon>Gammaproteobacteria</taxon>
        <taxon>Enterobacterales</taxon>
        <taxon>Enterobacteriaceae</taxon>
        <taxon>Citrobacter</taxon>
        <taxon>Citrobacter freundii complex</taxon>
    </lineage>
</organism>
<reference evidence="1" key="1">
    <citation type="submission" date="2022-07" db="EMBL/GenBank/DDBJ databases">
        <title>Complete genome sequence of carbapenem-resistant Citrobacter spp. in Japan.</title>
        <authorList>
            <person name="Maehana S."/>
            <person name="Suzuki M."/>
            <person name="Kitasato H."/>
        </authorList>
    </citation>
    <scope>NUCLEOTIDE SEQUENCE</scope>
    <source>
        <strain evidence="1">KAM621</strain>
    </source>
</reference>
<dbReference type="Proteomes" id="UP001058317">
    <property type="component" value="Chromosome"/>
</dbReference>